<protein>
    <recommendedName>
        <fullName evidence="1">SH3b domain-containing protein</fullName>
    </recommendedName>
</protein>
<dbReference type="Pfam" id="PF08239">
    <property type="entry name" value="SH3_3"/>
    <property type="match status" value="1"/>
</dbReference>
<dbReference type="AlphaFoldDB" id="A0A6J4V926"/>
<evidence type="ECO:0000259" key="1">
    <source>
        <dbReference type="SMART" id="SM00287"/>
    </source>
</evidence>
<reference evidence="2" key="1">
    <citation type="submission" date="2020-02" db="EMBL/GenBank/DDBJ databases">
        <authorList>
            <person name="Meier V. D."/>
        </authorList>
    </citation>
    <scope>NUCLEOTIDE SEQUENCE</scope>
    <source>
        <strain evidence="2">AVDCRST_MAG87</strain>
    </source>
</reference>
<evidence type="ECO:0000313" key="2">
    <source>
        <dbReference type="EMBL" id="CAA9572166.1"/>
    </source>
</evidence>
<organism evidence="2">
    <name type="scientific">uncultured Thermomicrobiales bacterium</name>
    <dbReference type="NCBI Taxonomy" id="1645740"/>
    <lineage>
        <taxon>Bacteria</taxon>
        <taxon>Pseudomonadati</taxon>
        <taxon>Thermomicrobiota</taxon>
        <taxon>Thermomicrobia</taxon>
        <taxon>Thermomicrobiales</taxon>
        <taxon>environmental samples</taxon>
    </lineage>
</organism>
<accession>A0A6J4V926</accession>
<dbReference type="InterPro" id="IPR006311">
    <property type="entry name" value="TAT_signal"/>
</dbReference>
<dbReference type="Gene3D" id="2.30.30.40">
    <property type="entry name" value="SH3 Domains"/>
    <property type="match status" value="3"/>
</dbReference>
<dbReference type="EMBL" id="CADCWJ010000554">
    <property type="protein sequence ID" value="CAA9572166.1"/>
    <property type="molecule type" value="Genomic_DNA"/>
</dbReference>
<dbReference type="SMART" id="SM00287">
    <property type="entry name" value="SH3b"/>
    <property type="match status" value="3"/>
</dbReference>
<name>A0A6J4V926_9BACT</name>
<feature type="domain" description="SH3b" evidence="1">
    <location>
        <begin position="43"/>
        <end position="114"/>
    </location>
</feature>
<proteinExistence type="predicted"/>
<sequence>MNSGGNGISRRTVLRLASGAGLALTAGAVSGGRLVNRATAQAGDTELVCNTNGVRIRKDPGLSGTIIGYLRQGAVVNLIGQPVKRDGYTWLNISPQADRTKTGWAAAQFFMGNEAGFPIGTDVVTTTSVRLRRQAGLGGALIRVVSKGTHAVIQSAGRPADGYTWYGVILDDGAAGFIAGEFLTRARVEPTGQRLRVVNGPLRLRQNPGLKGTVLASLPNGTVVVVADASAVRQDGYLWRYVRLESKPSVIGWIADGFTVAID</sequence>
<dbReference type="InterPro" id="IPR003646">
    <property type="entry name" value="SH3-like_bac-type"/>
</dbReference>
<dbReference type="PANTHER" id="PTHR34408:SF1">
    <property type="entry name" value="GLYCOSYL HYDROLASE FAMILY 19 DOMAIN-CONTAINING PROTEIN HI_1415"/>
    <property type="match status" value="1"/>
</dbReference>
<dbReference type="PROSITE" id="PS51318">
    <property type="entry name" value="TAT"/>
    <property type="match status" value="1"/>
</dbReference>
<gene>
    <name evidence="2" type="ORF">AVDCRST_MAG87-2529</name>
</gene>
<dbReference type="PANTHER" id="PTHR34408">
    <property type="entry name" value="FAMILY PROTEIN, PUTATIVE-RELATED"/>
    <property type="match status" value="1"/>
</dbReference>
<feature type="domain" description="SH3b" evidence="1">
    <location>
        <begin position="119"/>
        <end position="187"/>
    </location>
</feature>
<dbReference type="InterPro" id="IPR052354">
    <property type="entry name" value="Cell_Wall_Dynamics_Protein"/>
</dbReference>
<feature type="domain" description="SH3b" evidence="1">
    <location>
        <begin position="192"/>
        <end position="263"/>
    </location>
</feature>